<protein>
    <recommendedName>
        <fullName evidence="1">UPF0246 protein ADH66_17085</fullName>
    </recommendedName>
</protein>
<dbReference type="Pfam" id="PF03883">
    <property type="entry name" value="H2O2_YaaD"/>
    <property type="match status" value="1"/>
</dbReference>
<comment type="similarity">
    <text evidence="1">Belongs to the UPF0246 family.</text>
</comment>
<dbReference type="RefSeq" id="WP_066538349.1">
    <property type="nucleotide sequence ID" value="NZ_CP021422.1"/>
</dbReference>
<dbReference type="HAMAP" id="MF_00652">
    <property type="entry name" value="UPF0246"/>
    <property type="match status" value="1"/>
</dbReference>
<dbReference type="PANTHER" id="PTHR30283">
    <property type="entry name" value="PEROXIDE STRESS RESPONSE PROTEIN YAAA"/>
    <property type="match status" value="1"/>
</dbReference>
<evidence type="ECO:0000313" key="3">
    <source>
        <dbReference type="EMBL" id="QQR31498.1"/>
    </source>
</evidence>
<dbReference type="EMBL" id="CP021422">
    <property type="protein sequence ID" value="ASB42219.1"/>
    <property type="molecule type" value="Genomic_DNA"/>
</dbReference>
<dbReference type="Proteomes" id="UP000196710">
    <property type="component" value="Chromosome"/>
</dbReference>
<proteinExistence type="inferred from homology"/>
<evidence type="ECO:0000256" key="1">
    <source>
        <dbReference type="HAMAP-Rule" id="MF_00652"/>
    </source>
</evidence>
<name>A0A1Z2XV13_9FIRM</name>
<organism evidence="3 5">
    <name type="scientific">Acutalibacter muris</name>
    <dbReference type="NCBI Taxonomy" id="1796620"/>
    <lineage>
        <taxon>Bacteria</taxon>
        <taxon>Bacillati</taxon>
        <taxon>Bacillota</taxon>
        <taxon>Clostridia</taxon>
        <taxon>Eubacteriales</taxon>
        <taxon>Acutalibacteraceae</taxon>
        <taxon>Acutalibacter</taxon>
    </lineage>
</organism>
<accession>A0A1Z2XV13</accession>
<reference evidence="4" key="2">
    <citation type="submission" date="2017-05" db="EMBL/GenBank/DDBJ databases">
        <title>Improved OligoMM genomes.</title>
        <authorList>
            <person name="Garzetti D."/>
        </authorList>
    </citation>
    <scope>NUCLEOTIDE SEQUENCE [LARGE SCALE GENOMIC DNA]</scope>
    <source>
        <strain evidence="4">KB18</strain>
    </source>
</reference>
<evidence type="ECO:0000313" key="2">
    <source>
        <dbReference type="EMBL" id="ASB42219.1"/>
    </source>
</evidence>
<dbReference type="GO" id="GO:0033194">
    <property type="term" value="P:response to hydroperoxide"/>
    <property type="evidence" value="ECO:0007669"/>
    <property type="project" value="TreeGrafter"/>
</dbReference>
<gene>
    <name evidence="3" type="primary">yaaA</name>
    <name evidence="2" type="ORF">ADH66_17085</name>
    <name evidence="3" type="ORF">I5Q82_07480</name>
</gene>
<dbReference type="EMBL" id="CP065321">
    <property type="protein sequence ID" value="QQR31498.1"/>
    <property type="molecule type" value="Genomic_DNA"/>
</dbReference>
<dbReference type="GO" id="GO:0005829">
    <property type="term" value="C:cytosol"/>
    <property type="evidence" value="ECO:0007669"/>
    <property type="project" value="TreeGrafter"/>
</dbReference>
<dbReference type="InterPro" id="IPR005583">
    <property type="entry name" value="YaaA"/>
</dbReference>
<dbReference type="KEGG" id="amur:ADH66_17085"/>
<reference evidence="3 5" key="3">
    <citation type="submission" date="2020-11" db="EMBL/GenBank/DDBJ databases">
        <title>Closed and high quality bacterial genomes of the OMM12 community.</title>
        <authorList>
            <person name="Marbouty M."/>
            <person name="Lamy-Besnier Q."/>
            <person name="Debarbieux L."/>
            <person name="Koszul R."/>
        </authorList>
    </citation>
    <scope>NUCLEOTIDE SEQUENCE [LARGE SCALE GENOMIC DNA]</scope>
    <source>
        <strain evidence="3 5">KB18</strain>
    </source>
</reference>
<dbReference type="Proteomes" id="UP000596035">
    <property type="component" value="Chromosome"/>
</dbReference>
<evidence type="ECO:0000313" key="4">
    <source>
        <dbReference type="Proteomes" id="UP000196710"/>
    </source>
</evidence>
<keyword evidence="4" id="KW-1185">Reference proteome</keyword>
<evidence type="ECO:0000313" key="5">
    <source>
        <dbReference type="Proteomes" id="UP000596035"/>
    </source>
</evidence>
<dbReference type="AlphaFoldDB" id="A0A1Z2XV13"/>
<dbReference type="PANTHER" id="PTHR30283:SF4">
    <property type="entry name" value="PEROXIDE STRESS RESISTANCE PROTEIN YAAA"/>
    <property type="match status" value="1"/>
</dbReference>
<sequence>MKIIISPAKKMNVDANSLPIGNLPQFLPQTERLLAKLQSMSPKELQSLWKCNDNIAQLNIDRLKSMNLRQNLTPAILSYEGIQYRYMAPGVMTAGQLKYLREHLCILSGFYGLLRPFDGVTPYRLEMQAKLSVSGAKDLYAFWGDSIAKELAGDSVLNLASKEYSRAVMPYLPENSMLTCIFGEWLNGKVIEKGTMCKMARGQMVRWLAENNIEAPEEIHKFADLEYRFDTELSTENTFVFIKGGR</sequence>
<reference evidence="2" key="1">
    <citation type="journal article" date="2017" name="Genome Announc.">
        <title>High-Quality Whole-Genome Sequences of the Oligo-Mouse-Microbiota Bacterial Community.</title>
        <authorList>
            <person name="Garzetti D."/>
            <person name="Brugiroux S."/>
            <person name="Bunk B."/>
            <person name="Pukall R."/>
            <person name="McCoy K.D."/>
            <person name="Macpherson A.J."/>
            <person name="Stecher B."/>
        </authorList>
    </citation>
    <scope>NUCLEOTIDE SEQUENCE</scope>
    <source>
        <strain evidence="2">KB18</strain>
    </source>
</reference>
<dbReference type="NCBIfam" id="NF002543">
    <property type="entry name" value="PRK02101.1-4"/>
    <property type="match status" value="1"/>
</dbReference>